<dbReference type="InterPro" id="IPR053916">
    <property type="entry name" value="DUF6978"/>
</dbReference>
<accession>A0ABQ0QE74</accession>
<evidence type="ECO:0000313" key="1">
    <source>
        <dbReference type="EMBL" id="GBR15583.1"/>
    </source>
</evidence>
<comment type="caution">
    <text evidence="1">The sequence shown here is derived from an EMBL/GenBank/DDBJ whole genome shotgun (WGS) entry which is preliminary data.</text>
</comment>
<dbReference type="Proteomes" id="UP001061070">
    <property type="component" value="Unassembled WGS sequence"/>
</dbReference>
<keyword evidence="2" id="KW-1185">Reference proteome</keyword>
<organism evidence="1 2">
    <name type="scientific">Gluconobacter frateurii NRIC 0228</name>
    <dbReference type="NCBI Taxonomy" id="1307946"/>
    <lineage>
        <taxon>Bacteria</taxon>
        <taxon>Pseudomonadati</taxon>
        <taxon>Pseudomonadota</taxon>
        <taxon>Alphaproteobacteria</taxon>
        <taxon>Acetobacterales</taxon>
        <taxon>Acetobacteraceae</taxon>
        <taxon>Gluconobacter</taxon>
    </lineage>
</organism>
<name>A0ABQ0QE74_9PROT</name>
<proteinExistence type="predicted"/>
<dbReference type="RefSeq" id="WP_099182738.1">
    <property type="nucleotide sequence ID" value="NZ_BAQW01000013.1"/>
</dbReference>
<dbReference type="Pfam" id="PF22398">
    <property type="entry name" value="DUF6978"/>
    <property type="match status" value="1"/>
</dbReference>
<gene>
    <name evidence="1" type="ORF">AA0228_2552</name>
</gene>
<dbReference type="EMBL" id="BAQW01000013">
    <property type="protein sequence ID" value="GBR15583.1"/>
    <property type="molecule type" value="Genomic_DNA"/>
</dbReference>
<protein>
    <recommendedName>
        <fullName evidence="3">Lj965 prophage protein</fullName>
    </recommendedName>
</protein>
<sequence>MSIDLSQHEADLLFHMAKVREDEHEWELSAGQTRIEIPLLSDDKSEKFILDIRRHRLNLLKGTLQNRARGCIILARLDYGGAPHRNPDDQEIPSPHLHVYKEGYGDKWAHPIDPHMFSDTEDHWKTLNEFLEYCNVTEPPRFKRGLFT</sequence>
<reference evidence="1" key="1">
    <citation type="submission" date="2013-04" db="EMBL/GenBank/DDBJ databases">
        <title>The genome sequencing project of 58 acetic acid bacteria.</title>
        <authorList>
            <person name="Okamoto-Kainuma A."/>
            <person name="Ishikawa M."/>
            <person name="Umino S."/>
            <person name="Koizumi Y."/>
            <person name="Shiwa Y."/>
            <person name="Yoshikawa H."/>
            <person name="Matsutani M."/>
            <person name="Matsushita K."/>
        </authorList>
    </citation>
    <scope>NUCLEOTIDE SEQUENCE</scope>
    <source>
        <strain evidence="1">NRIC 0228</strain>
    </source>
</reference>
<evidence type="ECO:0000313" key="2">
    <source>
        <dbReference type="Proteomes" id="UP001061070"/>
    </source>
</evidence>
<evidence type="ECO:0008006" key="3">
    <source>
        <dbReference type="Google" id="ProtNLM"/>
    </source>
</evidence>